<keyword evidence="1" id="KW-1133">Transmembrane helix</keyword>
<reference evidence="2" key="2">
    <citation type="journal article" date="2017" name="J. Med. Entomol.">
        <title>Transcriptome Analysis of the Triatoma infestans (Hemiptera: Reduviidae) Integument.</title>
        <authorList>
            <person name="Calderon-Fernandez G.M."/>
            <person name="Moriconi D.E."/>
            <person name="Dulbecco A.B."/>
            <person name="Juarez M.P."/>
        </authorList>
    </citation>
    <scope>NUCLEOTIDE SEQUENCE</scope>
    <source>
        <strain evidence="2">Int1</strain>
        <tissue evidence="2">Integument</tissue>
    </source>
</reference>
<proteinExistence type="predicted"/>
<dbReference type="EMBL" id="GEMB01002486">
    <property type="protein sequence ID" value="JAS00700.1"/>
    <property type="molecule type" value="Transcribed_RNA"/>
</dbReference>
<keyword evidence="1" id="KW-0812">Transmembrane</keyword>
<accession>A0A170Z8Y0</accession>
<reference evidence="2" key="1">
    <citation type="submission" date="2016-04" db="EMBL/GenBank/DDBJ databases">
        <authorList>
            <person name="Calderon-Fernandez G.M.Sr."/>
        </authorList>
    </citation>
    <scope>NUCLEOTIDE SEQUENCE</scope>
    <source>
        <strain evidence="2">Int1</strain>
        <tissue evidence="2">Integument</tissue>
    </source>
</reference>
<keyword evidence="2" id="KW-0418">Kinase</keyword>
<keyword evidence="1" id="KW-0472">Membrane</keyword>
<protein>
    <submittedName>
        <fullName evidence="2">Pantothenate kinase 4</fullName>
    </submittedName>
</protein>
<dbReference type="GO" id="GO:0016301">
    <property type="term" value="F:kinase activity"/>
    <property type="evidence" value="ECO:0007669"/>
    <property type="project" value="UniProtKB-KW"/>
</dbReference>
<name>A0A170Z8Y0_TRIIF</name>
<sequence length="155" mass="16385">AVIVGTTSPTRNITDKMNNAFVFLYITALLVGSYLALSEEATVPESANGCSCAVMSSENPDAPLIEHHFHIGFGCDGKAATICRNLCVALAEAAKLAGNGPKLLCKAAANDIKLNANIYSKNCNGSYEHSGIAYVHPLCCKNQEAVECPAERVHD</sequence>
<feature type="transmembrane region" description="Helical" evidence="1">
    <location>
        <begin position="20"/>
        <end position="37"/>
    </location>
</feature>
<dbReference type="AlphaFoldDB" id="A0A170Z8Y0"/>
<evidence type="ECO:0000256" key="1">
    <source>
        <dbReference type="SAM" id="Phobius"/>
    </source>
</evidence>
<evidence type="ECO:0000313" key="2">
    <source>
        <dbReference type="EMBL" id="JAS00700.1"/>
    </source>
</evidence>
<feature type="non-terminal residue" evidence="2">
    <location>
        <position position="1"/>
    </location>
</feature>
<keyword evidence="2" id="KW-0808">Transferase</keyword>
<organism evidence="2">
    <name type="scientific">Triatoma infestans</name>
    <name type="common">Assassin bug</name>
    <dbReference type="NCBI Taxonomy" id="30076"/>
    <lineage>
        <taxon>Eukaryota</taxon>
        <taxon>Metazoa</taxon>
        <taxon>Ecdysozoa</taxon>
        <taxon>Arthropoda</taxon>
        <taxon>Hexapoda</taxon>
        <taxon>Insecta</taxon>
        <taxon>Pterygota</taxon>
        <taxon>Neoptera</taxon>
        <taxon>Paraneoptera</taxon>
        <taxon>Hemiptera</taxon>
        <taxon>Heteroptera</taxon>
        <taxon>Panheteroptera</taxon>
        <taxon>Cimicomorpha</taxon>
        <taxon>Reduviidae</taxon>
        <taxon>Triatominae</taxon>
        <taxon>Triatoma</taxon>
    </lineage>
</organism>